<accession>A0A2N9H2Q6</accession>
<evidence type="ECO:0000313" key="1">
    <source>
        <dbReference type="EMBL" id="SPD08806.1"/>
    </source>
</evidence>
<dbReference type="AlphaFoldDB" id="A0A2N9H2Q6"/>
<sequence length="154" mass="18324">MESNLVHISSLVPTRGLLFLLPCEDALIIRRVTIIEKLELRPLALLWWFGQRERADKDGDEADRRVWRWGKREITQHWRLIQMSRLRLGRVNADDEAVEADQRGKPGQGCESLGFGFGLSPMSPRRGSRWWWWRVRLRWRKGEEEEKEEMGKKM</sequence>
<reference evidence="1" key="1">
    <citation type="submission" date="2018-02" db="EMBL/GenBank/DDBJ databases">
        <authorList>
            <person name="Cohen D.B."/>
            <person name="Kent A.D."/>
        </authorList>
    </citation>
    <scope>NUCLEOTIDE SEQUENCE</scope>
</reference>
<organism evidence="1">
    <name type="scientific">Fagus sylvatica</name>
    <name type="common">Beechnut</name>
    <dbReference type="NCBI Taxonomy" id="28930"/>
    <lineage>
        <taxon>Eukaryota</taxon>
        <taxon>Viridiplantae</taxon>
        <taxon>Streptophyta</taxon>
        <taxon>Embryophyta</taxon>
        <taxon>Tracheophyta</taxon>
        <taxon>Spermatophyta</taxon>
        <taxon>Magnoliopsida</taxon>
        <taxon>eudicotyledons</taxon>
        <taxon>Gunneridae</taxon>
        <taxon>Pentapetalae</taxon>
        <taxon>rosids</taxon>
        <taxon>fabids</taxon>
        <taxon>Fagales</taxon>
        <taxon>Fagaceae</taxon>
        <taxon>Fagus</taxon>
    </lineage>
</organism>
<gene>
    <name evidence="1" type="ORF">FSB_LOCUS36688</name>
</gene>
<name>A0A2N9H2Q6_FAGSY</name>
<dbReference type="EMBL" id="OIVN01003103">
    <property type="protein sequence ID" value="SPD08806.1"/>
    <property type="molecule type" value="Genomic_DNA"/>
</dbReference>
<proteinExistence type="predicted"/>
<protein>
    <submittedName>
        <fullName evidence="1">Uncharacterized protein</fullName>
    </submittedName>
</protein>